<protein>
    <submittedName>
        <fullName evidence="2">Uncharacterized protein</fullName>
    </submittedName>
</protein>
<organism evidence="2 3">
    <name type="scientific">Sphagnum troendelagicum</name>
    <dbReference type="NCBI Taxonomy" id="128251"/>
    <lineage>
        <taxon>Eukaryota</taxon>
        <taxon>Viridiplantae</taxon>
        <taxon>Streptophyta</taxon>
        <taxon>Embryophyta</taxon>
        <taxon>Bryophyta</taxon>
        <taxon>Sphagnophytina</taxon>
        <taxon>Sphagnopsida</taxon>
        <taxon>Sphagnales</taxon>
        <taxon>Sphagnaceae</taxon>
        <taxon>Sphagnum</taxon>
    </lineage>
</organism>
<evidence type="ECO:0000256" key="1">
    <source>
        <dbReference type="SAM" id="MobiDB-lite"/>
    </source>
</evidence>
<keyword evidence="3" id="KW-1185">Reference proteome</keyword>
<accession>A0ABP0UBX9</accession>
<feature type="region of interest" description="Disordered" evidence="1">
    <location>
        <begin position="428"/>
        <end position="459"/>
    </location>
</feature>
<name>A0ABP0UBX9_9BRYO</name>
<proteinExistence type="predicted"/>
<feature type="region of interest" description="Disordered" evidence="1">
    <location>
        <begin position="386"/>
        <end position="408"/>
    </location>
</feature>
<gene>
    <name evidence="2" type="ORF">CSSPTR1EN2_LOCUS13785</name>
</gene>
<feature type="region of interest" description="Disordered" evidence="1">
    <location>
        <begin position="1"/>
        <end position="47"/>
    </location>
</feature>
<dbReference type="Proteomes" id="UP001497512">
    <property type="component" value="Chromosome 2"/>
</dbReference>
<evidence type="ECO:0000313" key="2">
    <source>
        <dbReference type="EMBL" id="CAK9217067.1"/>
    </source>
</evidence>
<evidence type="ECO:0000313" key="3">
    <source>
        <dbReference type="Proteomes" id="UP001497512"/>
    </source>
</evidence>
<feature type="compositionally biased region" description="Pro residues" evidence="1">
    <location>
        <begin position="9"/>
        <end position="18"/>
    </location>
</feature>
<reference evidence="2" key="1">
    <citation type="submission" date="2024-02" db="EMBL/GenBank/DDBJ databases">
        <authorList>
            <consortium name="ELIXIR-Norway"/>
            <consortium name="Elixir Norway"/>
        </authorList>
    </citation>
    <scope>NUCLEOTIDE SEQUENCE</scope>
</reference>
<sequence>MIILKLKWRPPPPPPCTKPHPQGSGPESSPYRATTKWASGDQNEPESSEAAIIEAHHGDGNEPQSSDTMTRGTTADQNVIMSSPLQSRLAVLNVSTPTQNVFSEGQLVQQHAMCSAFRPKYLHLGEGIQFSDSWIHKHPLQQSQMSLSPNFAHSARHIRQQEGCGTSCVIQPGGTDFRVDTVIIPPFEKKLSASDMYPFAALYVPTAFAESAGKTTDLGNADTESEEIDIELEACVQQDAPEANALELLFRSKKGMSSILGVGVEFAKVLVVPASLEVKIIGIGHTSWDALWQDSSNNKDDVIDIVSIAGVRRPGAKLENPSNVEYLTAKQSATKYGVGLKNKSNTAHVNSTDVEPQSDCSCILDKVVEYLLLKKVIGAVMDKQCDGDEGQGSSSGGNGTKQDIGGSSSSQIPVSLLLSFLSLHGRQKPIGGSDDDDDDDETSPSRVRPHQVNQKRPTGNFCRVTVLPGHGGFQHQDLRAGLNSVLKYRFFRLHPPIQVLEDLEERQKYLGMGMCEAVVPTCIGTWLITPEDVDELSPYRFDAERTLNRIFKVGQGRDQREHFVQRTLNHIFKVGQGSEQREQMEHFVQRYCVPMFVNHAMSHLCTLKDIPKLKERETLLNVLQVGIVGI</sequence>
<feature type="compositionally biased region" description="Acidic residues" evidence="1">
    <location>
        <begin position="433"/>
        <end position="442"/>
    </location>
</feature>
<dbReference type="EMBL" id="OZ019894">
    <property type="protein sequence ID" value="CAK9217067.1"/>
    <property type="molecule type" value="Genomic_DNA"/>
</dbReference>